<organism evidence="6 7">
    <name type="scientific">Lentzea atacamensis</name>
    <dbReference type="NCBI Taxonomy" id="531938"/>
    <lineage>
        <taxon>Bacteria</taxon>
        <taxon>Bacillati</taxon>
        <taxon>Actinomycetota</taxon>
        <taxon>Actinomycetes</taxon>
        <taxon>Pseudonocardiales</taxon>
        <taxon>Pseudonocardiaceae</taxon>
        <taxon>Lentzea</taxon>
    </lineage>
</organism>
<evidence type="ECO:0000256" key="3">
    <source>
        <dbReference type="ARBA" id="ARBA00023125"/>
    </source>
</evidence>
<evidence type="ECO:0000256" key="1">
    <source>
        <dbReference type="ARBA" id="ARBA00022898"/>
    </source>
</evidence>
<dbReference type="InterPro" id="IPR036390">
    <property type="entry name" value="WH_DNA-bd_sf"/>
</dbReference>
<dbReference type="EMBL" id="QGHB01000001">
    <property type="protein sequence ID" value="PWK90315.1"/>
    <property type="molecule type" value="Genomic_DNA"/>
</dbReference>
<name>A0A316IT34_9PSEU</name>
<keyword evidence="2" id="KW-0805">Transcription regulation</keyword>
<dbReference type="InterPro" id="IPR000524">
    <property type="entry name" value="Tscrpt_reg_HTH_GntR"/>
</dbReference>
<keyword evidence="4" id="KW-0804">Transcription</keyword>
<dbReference type="PANTHER" id="PTHR46577:SF1">
    <property type="entry name" value="HTH-TYPE TRANSCRIPTIONAL REGULATORY PROTEIN GABR"/>
    <property type="match status" value="1"/>
</dbReference>
<keyword evidence="1" id="KW-0663">Pyridoxal phosphate</keyword>
<evidence type="ECO:0000256" key="4">
    <source>
        <dbReference type="ARBA" id="ARBA00023163"/>
    </source>
</evidence>
<evidence type="ECO:0000256" key="2">
    <source>
        <dbReference type="ARBA" id="ARBA00023015"/>
    </source>
</evidence>
<dbReference type="Pfam" id="PF00392">
    <property type="entry name" value="GntR"/>
    <property type="match status" value="1"/>
</dbReference>
<proteinExistence type="predicted"/>
<dbReference type="SUPFAM" id="SSF46785">
    <property type="entry name" value="Winged helix' DNA-binding domain"/>
    <property type="match status" value="1"/>
</dbReference>
<dbReference type="Proteomes" id="UP000246005">
    <property type="component" value="Unassembled WGS sequence"/>
</dbReference>
<dbReference type="CDD" id="cd07377">
    <property type="entry name" value="WHTH_GntR"/>
    <property type="match status" value="1"/>
</dbReference>
<evidence type="ECO:0000259" key="5">
    <source>
        <dbReference type="PROSITE" id="PS50949"/>
    </source>
</evidence>
<gene>
    <name evidence="6" type="ORF">C8D88_101331</name>
</gene>
<feature type="domain" description="HTH gntR-type" evidence="5">
    <location>
        <begin position="8"/>
        <end position="76"/>
    </location>
</feature>
<dbReference type="InterPro" id="IPR036388">
    <property type="entry name" value="WH-like_DNA-bd_sf"/>
</dbReference>
<dbReference type="SMART" id="SM00345">
    <property type="entry name" value="HTH_GNTR"/>
    <property type="match status" value="1"/>
</dbReference>
<protein>
    <submittedName>
        <fullName evidence="6">Regulatory GntR family protein</fullName>
    </submittedName>
</protein>
<dbReference type="AlphaFoldDB" id="A0A316IT34"/>
<dbReference type="InterPro" id="IPR051446">
    <property type="entry name" value="HTH_trans_reg/aminotransferase"/>
</dbReference>
<keyword evidence="3" id="KW-0238">DNA-binding</keyword>
<comment type="caution">
    <text evidence="6">The sequence shown here is derived from an EMBL/GenBank/DDBJ whole genome shotgun (WGS) entry which is preliminary data.</text>
</comment>
<dbReference type="PROSITE" id="PS50949">
    <property type="entry name" value="HTH_GNTR"/>
    <property type="match status" value="1"/>
</dbReference>
<sequence>MSEPVARSYPYQQVAAKIIAKIRAGELPPESKLPTIREMADEYGITTATVQRVIRSLTESGYAETVPGVAVFVSKVIPDAEPEPPAGDVAQLAAELTALRQMVVALSERVDAIDGKGSVS</sequence>
<dbReference type="GO" id="GO:0003700">
    <property type="term" value="F:DNA-binding transcription factor activity"/>
    <property type="evidence" value="ECO:0007669"/>
    <property type="project" value="InterPro"/>
</dbReference>
<dbReference type="GO" id="GO:0003677">
    <property type="term" value="F:DNA binding"/>
    <property type="evidence" value="ECO:0007669"/>
    <property type="project" value="UniProtKB-KW"/>
</dbReference>
<reference evidence="6 7" key="1">
    <citation type="submission" date="2018-05" db="EMBL/GenBank/DDBJ databases">
        <title>Genomic Encyclopedia of Type Strains, Phase IV (KMG-IV): sequencing the most valuable type-strain genomes for metagenomic binning, comparative biology and taxonomic classification.</title>
        <authorList>
            <person name="Goeker M."/>
        </authorList>
    </citation>
    <scope>NUCLEOTIDE SEQUENCE [LARGE SCALE GENOMIC DNA]</scope>
    <source>
        <strain evidence="6 7">DSM 45480</strain>
    </source>
</reference>
<accession>A0A316IT34</accession>
<dbReference type="RefSeq" id="WP_109629206.1">
    <property type="nucleotide sequence ID" value="NZ_QGHB01000001.1"/>
</dbReference>
<evidence type="ECO:0000313" key="6">
    <source>
        <dbReference type="EMBL" id="PWK90315.1"/>
    </source>
</evidence>
<dbReference type="Gene3D" id="1.10.10.10">
    <property type="entry name" value="Winged helix-like DNA-binding domain superfamily/Winged helix DNA-binding domain"/>
    <property type="match status" value="1"/>
</dbReference>
<evidence type="ECO:0000313" key="7">
    <source>
        <dbReference type="Proteomes" id="UP000246005"/>
    </source>
</evidence>
<dbReference type="PANTHER" id="PTHR46577">
    <property type="entry name" value="HTH-TYPE TRANSCRIPTIONAL REGULATORY PROTEIN GABR"/>
    <property type="match status" value="1"/>
</dbReference>